<evidence type="ECO:0000313" key="2">
    <source>
        <dbReference type="EMBL" id="MEI9406723.1"/>
    </source>
</evidence>
<name>A0ABU8KLZ7_9HYPH</name>
<protein>
    <recommendedName>
        <fullName evidence="1">DUF6894 domain-containing protein</fullName>
    </recommendedName>
</protein>
<proteinExistence type="predicted"/>
<dbReference type="EMBL" id="JAPYKO010000044">
    <property type="protein sequence ID" value="MEI9406723.1"/>
    <property type="molecule type" value="Genomic_DNA"/>
</dbReference>
<evidence type="ECO:0000313" key="3">
    <source>
        <dbReference type="Proteomes" id="UP001366503"/>
    </source>
</evidence>
<dbReference type="RefSeq" id="WP_337097298.1">
    <property type="nucleotide sequence ID" value="NZ_JAPYKO010000044.1"/>
</dbReference>
<keyword evidence="3" id="KW-1185">Reference proteome</keyword>
<reference evidence="2 3" key="1">
    <citation type="submission" date="2022-12" db="EMBL/GenBank/DDBJ databases">
        <authorList>
            <person name="Muema E."/>
        </authorList>
    </citation>
    <scope>NUCLEOTIDE SEQUENCE [LARGE SCALE GENOMIC DNA]</scope>
    <source>
        <strain evidence="3">1330</strain>
    </source>
</reference>
<dbReference type="Pfam" id="PF21834">
    <property type="entry name" value="DUF6894"/>
    <property type="match status" value="1"/>
</dbReference>
<sequence length="78" mass="8890">MPRYFFDFQDTGVSASDPEGTECKDLEEAKREAVVALLEMTAELPRGYVHRELTITVRDEDGRNLVQAVITFEVRVLD</sequence>
<dbReference type="InterPro" id="IPR054189">
    <property type="entry name" value="DUF6894"/>
</dbReference>
<comment type="caution">
    <text evidence="2">The sequence shown here is derived from an EMBL/GenBank/DDBJ whole genome shotgun (WGS) entry which is preliminary data.</text>
</comment>
<gene>
    <name evidence="2" type="ORF">O7A05_31875</name>
</gene>
<accession>A0ABU8KLZ7</accession>
<feature type="domain" description="DUF6894" evidence="1">
    <location>
        <begin position="3"/>
        <end position="68"/>
    </location>
</feature>
<organism evidence="2 3">
    <name type="scientific">Mesorhizobium argentiipisi</name>
    <dbReference type="NCBI Taxonomy" id="3015175"/>
    <lineage>
        <taxon>Bacteria</taxon>
        <taxon>Pseudomonadati</taxon>
        <taxon>Pseudomonadota</taxon>
        <taxon>Alphaproteobacteria</taxon>
        <taxon>Hyphomicrobiales</taxon>
        <taxon>Phyllobacteriaceae</taxon>
        <taxon>Mesorhizobium</taxon>
    </lineage>
</organism>
<dbReference type="Proteomes" id="UP001366503">
    <property type="component" value="Unassembled WGS sequence"/>
</dbReference>
<evidence type="ECO:0000259" key="1">
    <source>
        <dbReference type="Pfam" id="PF21834"/>
    </source>
</evidence>